<dbReference type="GO" id="GO:0005737">
    <property type="term" value="C:cytoplasm"/>
    <property type="evidence" value="ECO:0007669"/>
    <property type="project" value="TreeGrafter"/>
</dbReference>
<protein>
    <submittedName>
        <fullName evidence="3">Tyrosine phosphatase family protein</fullName>
    </submittedName>
</protein>
<feature type="region of interest" description="Disordered" evidence="2">
    <location>
        <begin position="197"/>
        <end position="232"/>
    </location>
</feature>
<accession>A0A5B9W6W4</accession>
<dbReference type="KEGG" id="agv:OJF2_43720"/>
<dbReference type="PANTHER" id="PTHR31126">
    <property type="entry name" value="TYROSINE-PROTEIN PHOSPHATASE"/>
    <property type="match status" value="1"/>
</dbReference>
<dbReference type="EMBL" id="CP042997">
    <property type="protein sequence ID" value="QEH35815.1"/>
    <property type="molecule type" value="Genomic_DNA"/>
</dbReference>
<evidence type="ECO:0000313" key="3">
    <source>
        <dbReference type="EMBL" id="QEH35815.1"/>
    </source>
</evidence>
<feature type="compositionally biased region" description="Low complexity" evidence="2">
    <location>
        <begin position="199"/>
        <end position="209"/>
    </location>
</feature>
<organism evidence="3 4">
    <name type="scientific">Aquisphaera giovannonii</name>
    <dbReference type="NCBI Taxonomy" id="406548"/>
    <lineage>
        <taxon>Bacteria</taxon>
        <taxon>Pseudomonadati</taxon>
        <taxon>Planctomycetota</taxon>
        <taxon>Planctomycetia</taxon>
        <taxon>Isosphaerales</taxon>
        <taxon>Isosphaeraceae</taxon>
        <taxon>Aquisphaera</taxon>
    </lineage>
</organism>
<dbReference type="GO" id="GO:0016791">
    <property type="term" value="F:phosphatase activity"/>
    <property type="evidence" value="ECO:0007669"/>
    <property type="project" value="TreeGrafter"/>
</dbReference>
<gene>
    <name evidence="3" type="ORF">OJF2_43720</name>
</gene>
<evidence type="ECO:0000256" key="2">
    <source>
        <dbReference type="SAM" id="MobiDB-lite"/>
    </source>
</evidence>
<sequence>MLTRKALVRWGLTILLIAVAAHQLWRHGHDYVLPRQFAVVEDGRIYRGGWQKDWPMRRIVRDYKIKTVLALAHPDDHPLSRGEEALSRELGFRWIHIPIVDQRNEENPKTISDLLDEAAAVLADPNNYPIYFHCHHGLNRASMAQIAYRTKYCGWTLEQAMGEIDESIGLVKVAHGPDYRRMIDYYNDRVLPAREHGRAPAAAASGRPTPAGPPTLAAQVGGNGPASATTVR</sequence>
<dbReference type="RefSeq" id="WP_148595563.1">
    <property type="nucleotide sequence ID" value="NZ_CP042997.1"/>
</dbReference>
<dbReference type="Gene3D" id="3.90.190.10">
    <property type="entry name" value="Protein tyrosine phosphatase superfamily"/>
    <property type="match status" value="1"/>
</dbReference>
<dbReference type="InterPro" id="IPR029021">
    <property type="entry name" value="Prot-tyrosine_phosphatase-like"/>
</dbReference>
<proteinExistence type="inferred from homology"/>
<evidence type="ECO:0000256" key="1">
    <source>
        <dbReference type="ARBA" id="ARBA00009580"/>
    </source>
</evidence>
<evidence type="ECO:0000313" key="4">
    <source>
        <dbReference type="Proteomes" id="UP000324233"/>
    </source>
</evidence>
<dbReference type="InterPro" id="IPR004861">
    <property type="entry name" value="Siw14-like"/>
</dbReference>
<dbReference type="PANTHER" id="PTHR31126:SF48">
    <property type="entry name" value="INOSITOL PHOSPHATASE SIW14"/>
    <property type="match status" value="1"/>
</dbReference>
<reference evidence="3 4" key="1">
    <citation type="submission" date="2019-08" db="EMBL/GenBank/DDBJ databases">
        <title>Deep-cultivation of Planctomycetes and their phenomic and genomic characterization uncovers novel biology.</title>
        <authorList>
            <person name="Wiegand S."/>
            <person name="Jogler M."/>
            <person name="Boedeker C."/>
            <person name="Pinto D."/>
            <person name="Vollmers J."/>
            <person name="Rivas-Marin E."/>
            <person name="Kohn T."/>
            <person name="Peeters S.H."/>
            <person name="Heuer A."/>
            <person name="Rast P."/>
            <person name="Oberbeckmann S."/>
            <person name="Bunk B."/>
            <person name="Jeske O."/>
            <person name="Meyerdierks A."/>
            <person name="Storesund J.E."/>
            <person name="Kallscheuer N."/>
            <person name="Luecker S."/>
            <person name="Lage O.M."/>
            <person name="Pohl T."/>
            <person name="Merkel B.J."/>
            <person name="Hornburger P."/>
            <person name="Mueller R.-W."/>
            <person name="Bruemmer F."/>
            <person name="Labrenz M."/>
            <person name="Spormann A.M."/>
            <person name="Op den Camp H."/>
            <person name="Overmann J."/>
            <person name="Amann R."/>
            <person name="Jetten M.S.M."/>
            <person name="Mascher T."/>
            <person name="Medema M.H."/>
            <person name="Devos D.P."/>
            <person name="Kaster A.-K."/>
            <person name="Ovreas L."/>
            <person name="Rohde M."/>
            <person name="Galperin M.Y."/>
            <person name="Jogler C."/>
        </authorList>
    </citation>
    <scope>NUCLEOTIDE SEQUENCE [LARGE SCALE GENOMIC DNA]</scope>
    <source>
        <strain evidence="3 4">OJF2</strain>
    </source>
</reference>
<dbReference type="SUPFAM" id="SSF52799">
    <property type="entry name" value="(Phosphotyrosine protein) phosphatases II"/>
    <property type="match status" value="1"/>
</dbReference>
<dbReference type="Pfam" id="PF03162">
    <property type="entry name" value="Y_phosphatase2"/>
    <property type="match status" value="1"/>
</dbReference>
<name>A0A5B9W6W4_9BACT</name>
<dbReference type="Proteomes" id="UP000324233">
    <property type="component" value="Chromosome"/>
</dbReference>
<dbReference type="OrthoDB" id="285384at2"/>
<keyword evidence="4" id="KW-1185">Reference proteome</keyword>
<dbReference type="AlphaFoldDB" id="A0A5B9W6W4"/>
<comment type="similarity">
    <text evidence="1">Belongs to the protein-tyrosine phosphatase family.</text>
</comment>